<protein>
    <submittedName>
        <fullName evidence="2">Uncharacterized protein</fullName>
    </submittedName>
</protein>
<sequence length="68" mass="7651">MTSRDIRNFDAATTASLLDYRLLVRTLAETIVGYNDGKVNESRASSNPNAGRWLDVVDAGERRRHRDS</sequence>
<evidence type="ECO:0000256" key="1">
    <source>
        <dbReference type="SAM" id="MobiDB-lite"/>
    </source>
</evidence>
<dbReference type="Proteomes" id="UP000195569">
    <property type="component" value="Unassembled WGS sequence"/>
</dbReference>
<name>A0A1N7RXK6_9BURK</name>
<evidence type="ECO:0000313" key="2">
    <source>
        <dbReference type="EMBL" id="SIT39454.1"/>
    </source>
</evidence>
<evidence type="ECO:0000313" key="3">
    <source>
        <dbReference type="Proteomes" id="UP000195569"/>
    </source>
</evidence>
<accession>A0A1N7RXK6</accession>
<dbReference type="AlphaFoldDB" id="A0A1N7RXK6"/>
<feature type="region of interest" description="Disordered" evidence="1">
    <location>
        <begin position="40"/>
        <end position="68"/>
    </location>
</feature>
<keyword evidence="3" id="KW-1185">Reference proteome</keyword>
<reference evidence="2" key="1">
    <citation type="submission" date="2016-12" db="EMBL/GenBank/DDBJ databases">
        <authorList>
            <person name="Moulin L."/>
        </authorList>
    </citation>
    <scope>NUCLEOTIDE SEQUENCE [LARGE SCALE GENOMIC DNA]</scope>
    <source>
        <strain evidence="2">STM 7183</strain>
    </source>
</reference>
<proteinExistence type="predicted"/>
<dbReference type="EMBL" id="CYGY02000023">
    <property type="protein sequence ID" value="SIT39454.1"/>
    <property type="molecule type" value="Genomic_DNA"/>
</dbReference>
<gene>
    <name evidence="2" type="ORF">BN2476_230007</name>
</gene>
<organism evidence="2 3">
    <name type="scientific">Paraburkholderia piptadeniae</name>
    <dbReference type="NCBI Taxonomy" id="1701573"/>
    <lineage>
        <taxon>Bacteria</taxon>
        <taxon>Pseudomonadati</taxon>
        <taxon>Pseudomonadota</taxon>
        <taxon>Betaproteobacteria</taxon>
        <taxon>Burkholderiales</taxon>
        <taxon>Burkholderiaceae</taxon>
        <taxon>Paraburkholderia</taxon>
    </lineage>
</organism>
<comment type="caution">
    <text evidence="2">The sequence shown here is derived from an EMBL/GenBank/DDBJ whole genome shotgun (WGS) entry which is preliminary data.</text>
</comment>